<evidence type="ECO:0000256" key="1">
    <source>
        <dbReference type="ARBA" id="ARBA00022723"/>
    </source>
</evidence>
<dbReference type="EMBL" id="CP036287">
    <property type="protein sequence ID" value="QDU69204.1"/>
    <property type="molecule type" value="Genomic_DNA"/>
</dbReference>
<dbReference type="GO" id="GO:0051287">
    <property type="term" value="F:NAD binding"/>
    <property type="evidence" value="ECO:0007669"/>
    <property type="project" value="InterPro"/>
</dbReference>
<keyword evidence="1" id="KW-0479">Metal-binding</keyword>
<keyword evidence="2 4" id="KW-0560">Oxidoreductase</keyword>
<dbReference type="InterPro" id="IPR005255">
    <property type="entry name" value="PdxA_fam"/>
</dbReference>
<dbReference type="PANTHER" id="PTHR30004:SF6">
    <property type="entry name" value="D-THREONATE 4-PHOSPHATE DEHYDROGENASE"/>
    <property type="match status" value="1"/>
</dbReference>
<dbReference type="SUPFAM" id="SSF53659">
    <property type="entry name" value="Isocitrate/Isopropylmalate dehydrogenase-like"/>
    <property type="match status" value="1"/>
</dbReference>
<dbReference type="KEGG" id="pbap:Pla133_43210"/>
<protein>
    <submittedName>
        <fullName evidence="4">4-hydroxythreonine-4-phosphate dehydrogenase</fullName>
        <ecNumber evidence="4">1.1.1.262</ecNumber>
    </submittedName>
</protein>
<keyword evidence="5" id="KW-1185">Reference proteome</keyword>
<dbReference type="Proteomes" id="UP000316921">
    <property type="component" value="Chromosome"/>
</dbReference>
<dbReference type="EC" id="1.1.1.262" evidence="4"/>
<evidence type="ECO:0000313" key="4">
    <source>
        <dbReference type="EMBL" id="QDU69204.1"/>
    </source>
</evidence>
<evidence type="ECO:0000256" key="2">
    <source>
        <dbReference type="ARBA" id="ARBA00023002"/>
    </source>
</evidence>
<dbReference type="NCBIfam" id="TIGR00557">
    <property type="entry name" value="pdxA"/>
    <property type="match status" value="1"/>
</dbReference>
<dbReference type="PANTHER" id="PTHR30004">
    <property type="entry name" value="4-HYDROXYTHREONINE-4-PHOSPHATE DEHYDROGENASE"/>
    <property type="match status" value="1"/>
</dbReference>
<dbReference type="Gene3D" id="3.40.718.10">
    <property type="entry name" value="Isopropylmalate Dehydrogenase"/>
    <property type="match status" value="1"/>
</dbReference>
<dbReference type="RefSeq" id="WP_145068886.1">
    <property type="nucleotide sequence ID" value="NZ_CP036287.1"/>
</dbReference>
<sequence length="330" mass="34692">MVHLDVSYTERPLIGLTVGDPAGIGPEIALKALASADLRRRVRVLVLGPGALRPASVPLLATADRLGLSTVVESGWFDTGGPASWDIGRVQASCGRAALDALAMGAKLATDGLIDALVTGPVNKEALHAAGEAVEGQTELLARWAKAPRTQMLAVAGQLRVLLLTRHLPLRAALDQITTERVVDHLDLLDETLRQLGFESPRLALAGLNPHAGENGILGSEDGDLLVPAVRIARQRGLQVSGPESPDTVFLRASQGVHDGVLALYHDQAFIPVKLLGADRGLTLLAGLPYIRVSPAHGTAFDIAGKGTASERNLLEALFQAAQWVAARKA</sequence>
<dbReference type="GO" id="GO:0046872">
    <property type="term" value="F:metal ion binding"/>
    <property type="evidence" value="ECO:0007669"/>
    <property type="project" value="UniProtKB-KW"/>
</dbReference>
<keyword evidence="3" id="KW-0520">NAD</keyword>
<dbReference type="GO" id="GO:0050570">
    <property type="term" value="F:4-hydroxythreonine-4-phosphate dehydrogenase activity"/>
    <property type="evidence" value="ECO:0007669"/>
    <property type="project" value="UniProtKB-EC"/>
</dbReference>
<evidence type="ECO:0000256" key="3">
    <source>
        <dbReference type="ARBA" id="ARBA00023027"/>
    </source>
</evidence>
<dbReference type="AlphaFoldDB" id="A0A518BQE9"/>
<reference evidence="4 5" key="1">
    <citation type="submission" date="2019-02" db="EMBL/GenBank/DDBJ databases">
        <title>Deep-cultivation of Planctomycetes and their phenomic and genomic characterization uncovers novel biology.</title>
        <authorList>
            <person name="Wiegand S."/>
            <person name="Jogler M."/>
            <person name="Boedeker C."/>
            <person name="Pinto D."/>
            <person name="Vollmers J."/>
            <person name="Rivas-Marin E."/>
            <person name="Kohn T."/>
            <person name="Peeters S.H."/>
            <person name="Heuer A."/>
            <person name="Rast P."/>
            <person name="Oberbeckmann S."/>
            <person name="Bunk B."/>
            <person name="Jeske O."/>
            <person name="Meyerdierks A."/>
            <person name="Storesund J.E."/>
            <person name="Kallscheuer N."/>
            <person name="Luecker S."/>
            <person name="Lage O.M."/>
            <person name="Pohl T."/>
            <person name="Merkel B.J."/>
            <person name="Hornburger P."/>
            <person name="Mueller R.-W."/>
            <person name="Bruemmer F."/>
            <person name="Labrenz M."/>
            <person name="Spormann A.M."/>
            <person name="Op den Camp H."/>
            <person name="Overmann J."/>
            <person name="Amann R."/>
            <person name="Jetten M.S.M."/>
            <person name="Mascher T."/>
            <person name="Medema M.H."/>
            <person name="Devos D.P."/>
            <person name="Kaster A.-K."/>
            <person name="Ovreas L."/>
            <person name="Rohde M."/>
            <person name="Galperin M.Y."/>
            <person name="Jogler C."/>
        </authorList>
    </citation>
    <scope>NUCLEOTIDE SEQUENCE [LARGE SCALE GENOMIC DNA]</scope>
    <source>
        <strain evidence="4 5">Pla133</strain>
    </source>
</reference>
<gene>
    <name evidence="4" type="primary">pdxA</name>
    <name evidence="4" type="ORF">Pla133_43210</name>
</gene>
<dbReference type="Pfam" id="PF04166">
    <property type="entry name" value="PdxA"/>
    <property type="match status" value="1"/>
</dbReference>
<organism evidence="4 5">
    <name type="scientific">Engelhardtia mirabilis</name>
    <dbReference type="NCBI Taxonomy" id="2528011"/>
    <lineage>
        <taxon>Bacteria</taxon>
        <taxon>Pseudomonadati</taxon>
        <taxon>Planctomycetota</taxon>
        <taxon>Planctomycetia</taxon>
        <taxon>Planctomycetia incertae sedis</taxon>
        <taxon>Engelhardtia</taxon>
    </lineage>
</organism>
<name>A0A518BQE9_9BACT</name>
<evidence type="ECO:0000313" key="5">
    <source>
        <dbReference type="Proteomes" id="UP000316921"/>
    </source>
</evidence>
<proteinExistence type="predicted"/>
<accession>A0A518BQE9</accession>